<dbReference type="InterPro" id="IPR009006">
    <property type="entry name" value="Ala_racemase/Decarboxylase_C"/>
</dbReference>
<dbReference type="PANTHER" id="PTHR30511:SF0">
    <property type="entry name" value="ALANINE RACEMASE, CATABOLIC-RELATED"/>
    <property type="match status" value="1"/>
</dbReference>
<feature type="modified residue" description="N6-(pyridoxal phosphate)lysine" evidence="6">
    <location>
        <position position="33"/>
    </location>
</feature>
<dbReference type="InterPro" id="IPR029066">
    <property type="entry name" value="PLP-binding_barrel"/>
</dbReference>
<dbReference type="Pfam" id="PF01168">
    <property type="entry name" value="Ala_racemase_N"/>
    <property type="match status" value="1"/>
</dbReference>
<dbReference type="AlphaFoldDB" id="A0A5C0UGJ2"/>
<evidence type="ECO:0000256" key="6">
    <source>
        <dbReference type="PIRSR" id="PIRSR600821-50"/>
    </source>
</evidence>
<keyword evidence="10" id="KW-1185">Reference proteome</keyword>
<comment type="catalytic activity">
    <reaction evidence="1">
        <text>L-alanine = D-alanine</text>
        <dbReference type="Rhea" id="RHEA:20249"/>
        <dbReference type="ChEBI" id="CHEBI:57416"/>
        <dbReference type="ChEBI" id="CHEBI:57972"/>
        <dbReference type="EC" id="5.1.1.1"/>
    </reaction>
</comment>
<comment type="cofactor">
    <cofactor evidence="2 6">
        <name>pyridoxal 5'-phosphate</name>
        <dbReference type="ChEBI" id="CHEBI:597326"/>
    </cofactor>
</comment>
<proteinExistence type="predicted"/>
<dbReference type="Proteomes" id="UP000325004">
    <property type="component" value="Chromosome"/>
</dbReference>
<feature type="domain" description="Alanine racemase C-terminal" evidence="8">
    <location>
        <begin position="224"/>
        <end position="343"/>
    </location>
</feature>
<organism evidence="9 10">
    <name type="scientific">Candidatus Cytomitobacter primus</name>
    <dbReference type="NCBI Taxonomy" id="2066024"/>
    <lineage>
        <taxon>Bacteria</taxon>
        <taxon>Pseudomonadati</taxon>
        <taxon>Pseudomonadota</taxon>
        <taxon>Alphaproteobacteria</taxon>
        <taxon>Holosporales</taxon>
        <taxon>Holosporaceae</taxon>
        <taxon>Candidatus Cytomitobacter</taxon>
    </lineage>
</organism>
<dbReference type="GO" id="GO:0008784">
    <property type="term" value="F:alanine racemase activity"/>
    <property type="evidence" value="ECO:0007669"/>
    <property type="project" value="UniProtKB-EC"/>
</dbReference>
<dbReference type="GO" id="GO:0030170">
    <property type="term" value="F:pyridoxal phosphate binding"/>
    <property type="evidence" value="ECO:0007669"/>
    <property type="project" value="TreeGrafter"/>
</dbReference>
<evidence type="ECO:0000256" key="7">
    <source>
        <dbReference type="PIRSR" id="PIRSR600821-52"/>
    </source>
</evidence>
<dbReference type="EMBL" id="CP043316">
    <property type="protein sequence ID" value="QEK38412.1"/>
    <property type="molecule type" value="Genomic_DNA"/>
</dbReference>
<evidence type="ECO:0000256" key="1">
    <source>
        <dbReference type="ARBA" id="ARBA00000316"/>
    </source>
</evidence>
<evidence type="ECO:0000256" key="4">
    <source>
        <dbReference type="ARBA" id="ARBA00022898"/>
    </source>
</evidence>
<dbReference type="InterPro" id="IPR001608">
    <property type="entry name" value="Ala_racemase_N"/>
</dbReference>
<evidence type="ECO:0000256" key="3">
    <source>
        <dbReference type="ARBA" id="ARBA00013089"/>
    </source>
</evidence>
<dbReference type="GO" id="GO:0005829">
    <property type="term" value="C:cytosol"/>
    <property type="evidence" value="ECO:0007669"/>
    <property type="project" value="TreeGrafter"/>
</dbReference>
<sequence length="343" mass="38991">MFNAPIFEINLSNLVKNYNLIKSKVGKCGAVIKCNAYGFGMIETVSALLNASDCVDFFVSDMNEAIKVRNVHRDINIYVMSGFEAEYIDTLWEHDLIPVCFNEKQIELWNKKCKEHNTKKEIVIQIETGLNRLGLDLVSFQKIAKKQDCSNIKFVMHHLACGYEKDETVDTQLRIMEKIKDFEKSLSSSCGVLLDSRHNGDITRIGRFLYGSDEQSDGINLNIVGKLYAQIISMKSVRKGYFIGYSKGYRANKDMRIAIVNIGYGDGYSVKGGFVFTNGQYAQIISCSMDYLILNITDMSIVDKKVELLGENITFDKIAHWNHRVKGMEITCVLGNRIKRVYI</sequence>
<name>A0A5C0UGJ2_9PROT</name>
<dbReference type="GO" id="GO:0030632">
    <property type="term" value="P:D-alanine biosynthetic process"/>
    <property type="evidence" value="ECO:0007669"/>
    <property type="project" value="TreeGrafter"/>
</dbReference>
<reference evidence="9 10" key="1">
    <citation type="submission" date="2019-08" db="EMBL/GenBank/DDBJ databases">
        <title>Highly reduced genomes of protist endosymbionts show evolutionary convergence.</title>
        <authorList>
            <person name="George E."/>
            <person name="Husnik F."/>
            <person name="Tashyreva D."/>
            <person name="Prokopchuk G."/>
            <person name="Horak A."/>
            <person name="Kwong W.K."/>
            <person name="Lukes J."/>
            <person name="Keeling P.J."/>
        </authorList>
    </citation>
    <scope>NUCLEOTIDE SEQUENCE [LARGE SCALE GENOMIC DNA]</scope>
    <source>
        <strain evidence="9">1604LC</strain>
    </source>
</reference>
<evidence type="ECO:0000313" key="9">
    <source>
        <dbReference type="EMBL" id="QEK38412.1"/>
    </source>
</evidence>
<dbReference type="Gene3D" id="3.20.20.10">
    <property type="entry name" value="Alanine racemase"/>
    <property type="match status" value="1"/>
</dbReference>
<accession>A0A5C0UGJ2</accession>
<dbReference type="OrthoDB" id="9813814at2"/>
<dbReference type="NCBIfam" id="TIGR00492">
    <property type="entry name" value="alr"/>
    <property type="match status" value="1"/>
</dbReference>
<dbReference type="InterPro" id="IPR011079">
    <property type="entry name" value="Ala_racemase_C"/>
</dbReference>
<dbReference type="InterPro" id="IPR000821">
    <property type="entry name" value="Ala_racemase"/>
</dbReference>
<dbReference type="RefSeq" id="WP_148971528.1">
    <property type="nucleotide sequence ID" value="NZ_CP043316.1"/>
</dbReference>
<evidence type="ECO:0000256" key="5">
    <source>
        <dbReference type="ARBA" id="ARBA00023235"/>
    </source>
</evidence>
<feature type="binding site" evidence="7">
    <location>
        <position position="289"/>
    </location>
    <ligand>
        <name>substrate</name>
    </ligand>
</feature>
<dbReference type="SUPFAM" id="SSF50621">
    <property type="entry name" value="Alanine racemase C-terminal domain-like"/>
    <property type="match status" value="1"/>
</dbReference>
<dbReference type="SMART" id="SM01005">
    <property type="entry name" value="Ala_racemase_C"/>
    <property type="match status" value="1"/>
</dbReference>
<keyword evidence="4 6" id="KW-0663">Pyridoxal phosphate</keyword>
<dbReference type="Pfam" id="PF00842">
    <property type="entry name" value="Ala_racemase_C"/>
    <property type="match status" value="1"/>
</dbReference>
<dbReference type="KEGG" id="cpri:FZC34_00555"/>
<feature type="binding site" evidence="7">
    <location>
        <position position="132"/>
    </location>
    <ligand>
        <name>substrate</name>
    </ligand>
</feature>
<keyword evidence="5 9" id="KW-0413">Isomerase</keyword>
<dbReference type="Gene3D" id="2.40.37.10">
    <property type="entry name" value="Lyase, Ornithine Decarboxylase, Chain A, domain 1"/>
    <property type="match status" value="1"/>
</dbReference>
<evidence type="ECO:0000259" key="8">
    <source>
        <dbReference type="SMART" id="SM01005"/>
    </source>
</evidence>
<dbReference type="SUPFAM" id="SSF51419">
    <property type="entry name" value="PLP-binding barrel"/>
    <property type="match status" value="1"/>
</dbReference>
<dbReference type="PRINTS" id="PR00992">
    <property type="entry name" value="ALARACEMASE"/>
</dbReference>
<evidence type="ECO:0000313" key="10">
    <source>
        <dbReference type="Proteomes" id="UP000325004"/>
    </source>
</evidence>
<dbReference type="EC" id="5.1.1.1" evidence="3"/>
<protein>
    <recommendedName>
        <fullName evidence="3">alanine racemase</fullName>
        <ecNumber evidence="3">5.1.1.1</ecNumber>
    </recommendedName>
</protein>
<evidence type="ECO:0000256" key="2">
    <source>
        <dbReference type="ARBA" id="ARBA00001933"/>
    </source>
</evidence>
<gene>
    <name evidence="9" type="primary">alr</name>
    <name evidence="9" type="ORF">FZC34_00555</name>
</gene>
<dbReference type="PANTHER" id="PTHR30511">
    <property type="entry name" value="ALANINE RACEMASE"/>
    <property type="match status" value="1"/>
</dbReference>